<organism evidence="1">
    <name type="scientific">Vibrio virus vB_VspP_SBP1</name>
    <dbReference type="NCBI Taxonomy" id="2500581"/>
    <lineage>
        <taxon>Viruses</taxon>
        <taxon>Duplodnaviria</taxon>
        <taxon>Heunggongvirae</taxon>
        <taxon>Uroviricota</taxon>
        <taxon>Caudoviricetes</taxon>
        <taxon>Schitoviridae</taxon>
        <taxon>Electravirus</taxon>
        <taxon>Electravirus Sbp1</taxon>
    </lineage>
</organism>
<evidence type="ECO:0000313" key="2">
    <source>
        <dbReference type="Proteomes" id="UP000290131"/>
    </source>
</evidence>
<name>A0A3T0IIV7_9CAUD</name>
<dbReference type="Gene3D" id="3.30.420.10">
    <property type="entry name" value="Ribonuclease H-like superfamily/Ribonuclease H"/>
    <property type="match status" value="1"/>
</dbReference>
<evidence type="ECO:0000313" key="1">
    <source>
        <dbReference type="EMBL" id="AZU99699.1"/>
    </source>
</evidence>
<keyword evidence="2" id="KW-1185">Reference proteome</keyword>
<protein>
    <submittedName>
        <fullName evidence="1">RNase H</fullName>
    </submittedName>
</protein>
<accession>A0A3T0IIV7</accession>
<dbReference type="GO" id="GO:0003676">
    <property type="term" value="F:nucleic acid binding"/>
    <property type="evidence" value="ECO:0007669"/>
    <property type="project" value="InterPro"/>
</dbReference>
<dbReference type="Proteomes" id="UP000290131">
    <property type="component" value="Segment"/>
</dbReference>
<dbReference type="InterPro" id="IPR012337">
    <property type="entry name" value="RNaseH-like_sf"/>
</dbReference>
<dbReference type="SUPFAM" id="SSF53098">
    <property type="entry name" value="Ribonuclease H-like"/>
    <property type="match status" value="1"/>
</dbReference>
<reference evidence="1" key="1">
    <citation type="submission" date="2018-12" db="EMBL/GenBank/DDBJ databases">
        <title>Characterization of a N4-like bacteriophage infecting a coral-derived Vibrio strain.</title>
        <authorList>
            <person name="Huang S."/>
        </authorList>
    </citation>
    <scope>NUCLEOTIDE SEQUENCE [LARGE SCALE GENOMIC DNA]</scope>
</reference>
<gene>
    <name evidence="1" type="ORF">SBP1_gp107</name>
</gene>
<dbReference type="EMBL" id="MK301608">
    <property type="protein sequence ID" value="AZU99699.1"/>
    <property type="molecule type" value="Genomic_DNA"/>
</dbReference>
<proteinExistence type="predicted"/>
<dbReference type="InterPro" id="IPR036397">
    <property type="entry name" value="RNaseH_sf"/>
</dbReference>
<sequence length="175" mass="19679">MNQVTVDHQNRDAPKPQEGGELFITVFTDASHCPDTNAYGIGVWVRAGADPIVTYSKRGIGLKDSTQAEYFGIKDALEYIKKHCETKDKVLVLQCDNLSALGKLDVFRVKLSLKLKHVKLKHVKAHTNGKTRRTRVNSIVDRLAYNAMSSTRRIATSNRATPVNYLEAELQEHSW</sequence>